<dbReference type="SUPFAM" id="SSF51735">
    <property type="entry name" value="NAD(P)-binding Rossmann-fold domains"/>
    <property type="match status" value="1"/>
</dbReference>
<comment type="caution">
    <text evidence="2">The sequence shown here is derived from an EMBL/GenBank/DDBJ whole genome shotgun (WGS) entry which is preliminary data.</text>
</comment>
<protein>
    <submittedName>
        <fullName evidence="2">NAD-dependent epimerase/dehydratase family protein</fullName>
    </submittedName>
</protein>
<dbReference type="Gene3D" id="3.40.50.720">
    <property type="entry name" value="NAD(P)-binding Rossmann-like Domain"/>
    <property type="match status" value="1"/>
</dbReference>
<reference evidence="3" key="1">
    <citation type="journal article" date="2019" name="Int. J. Syst. Evol. Microbiol.">
        <title>The Global Catalogue of Microorganisms (GCM) 10K type strain sequencing project: providing services to taxonomists for standard genome sequencing and annotation.</title>
        <authorList>
            <consortium name="The Broad Institute Genomics Platform"/>
            <consortium name="The Broad Institute Genome Sequencing Center for Infectious Disease"/>
            <person name="Wu L."/>
            <person name="Ma J."/>
        </authorList>
    </citation>
    <scope>NUCLEOTIDE SEQUENCE [LARGE SCALE GENOMIC DNA]</scope>
    <source>
        <strain evidence="3">JCM 16548</strain>
    </source>
</reference>
<organism evidence="2 3">
    <name type="scientific">Microlunatus aurantiacus</name>
    <dbReference type="NCBI Taxonomy" id="446786"/>
    <lineage>
        <taxon>Bacteria</taxon>
        <taxon>Bacillati</taxon>
        <taxon>Actinomycetota</taxon>
        <taxon>Actinomycetes</taxon>
        <taxon>Propionibacteriales</taxon>
        <taxon>Propionibacteriaceae</taxon>
        <taxon>Microlunatus</taxon>
    </lineage>
</organism>
<name>A0ABP7E3F3_9ACTN</name>
<evidence type="ECO:0000313" key="3">
    <source>
        <dbReference type="Proteomes" id="UP001500051"/>
    </source>
</evidence>
<dbReference type="InterPro" id="IPR051783">
    <property type="entry name" value="NAD(P)-dependent_oxidoreduct"/>
</dbReference>
<feature type="domain" description="NAD-dependent epimerase/dehydratase" evidence="1">
    <location>
        <begin position="3"/>
        <end position="174"/>
    </location>
</feature>
<dbReference type="InterPro" id="IPR001509">
    <property type="entry name" value="Epimerase_deHydtase"/>
</dbReference>
<sequence>MKIAVTGTSGLVGTQVVRAALEAGHDVRAIVRRETPARTLPGREIERVRSELDDEVSLRAALSGVDGLVHCAAVYAFGDQRAAELDRVNVEGTKTILRAAARAGVSRAVITSSAITCGSSAGPLERDETDRPGPERVPHYYASKIAQEQAALEAGEREGLAVVLALPSVVLGGPYVQLGPSNAIVLRYLLDATRSTYPGGANVVDARHVGTGHVQLLEAGRAGQRYVLGGENVTWRTLHALVGQLAGLPGPYAEASASVAWAVSAVAEAWARVTDTAPLSSREEALTVGRYYWYTSAKARHLGYQPGTARQAVASSLAWLAAGTELPRWVRESLRLAPEVRAARPLVPRPLQQ</sequence>
<gene>
    <name evidence="2" type="ORF">GCM10022204_36040</name>
</gene>
<dbReference type="Proteomes" id="UP001500051">
    <property type="component" value="Unassembled WGS sequence"/>
</dbReference>
<evidence type="ECO:0000259" key="1">
    <source>
        <dbReference type="Pfam" id="PF01370"/>
    </source>
</evidence>
<proteinExistence type="predicted"/>
<dbReference type="EMBL" id="BAAAYX010000016">
    <property type="protein sequence ID" value="GAA3713743.1"/>
    <property type="molecule type" value="Genomic_DNA"/>
</dbReference>
<dbReference type="Pfam" id="PF01370">
    <property type="entry name" value="Epimerase"/>
    <property type="match status" value="1"/>
</dbReference>
<dbReference type="InterPro" id="IPR036291">
    <property type="entry name" value="NAD(P)-bd_dom_sf"/>
</dbReference>
<keyword evidence="3" id="KW-1185">Reference proteome</keyword>
<dbReference type="PANTHER" id="PTHR48079:SF6">
    <property type="entry name" value="NAD(P)-BINDING DOMAIN-CONTAINING PROTEIN-RELATED"/>
    <property type="match status" value="1"/>
</dbReference>
<accession>A0ABP7E3F3</accession>
<evidence type="ECO:0000313" key="2">
    <source>
        <dbReference type="EMBL" id="GAA3713743.1"/>
    </source>
</evidence>
<dbReference type="RefSeq" id="WP_344813846.1">
    <property type="nucleotide sequence ID" value="NZ_BAAAYX010000016.1"/>
</dbReference>
<dbReference type="PANTHER" id="PTHR48079">
    <property type="entry name" value="PROTEIN YEEZ"/>
    <property type="match status" value="1"/>
</dbReference>